<dbReference type="GO" id="GO:0004672">
    <property type="term" value="F:protein kinase activity"/>
    <property type="evidence" value="ECO:0007669"/>
    <property type="project" value="InterPro"/>
</dbReference>
<protein>
    <recommendedName>
        <fullName evidence="1">Protein kinase domain-containing protein</fullName>
    </recommendedName>
</protein>
<gene>
    <name evidence="2" type="ORF">RirG_043470</name>
</gene>
<dbReference type="SUPFAM" id="SSF56112">
    <property type="entry name" value="Protein kinase-like (PK-like)"/>
    <property type="match status" value="1"/>
</dbReference>
<dbReference type="Gene3D" id="1.10.510.10">
    <property type="entry name" value="Transferase(Phosphotransferase) domain 1"/>
    <property type="match status" value="1"/>
</dbReference>
<evidence type="ECO:0000259" key="1">
    <source>
        <dbReference type="PROSITE" id="PS50011"/>
    </source>
</evidence>
<reference evidence="2 3" key="1">
    <citation type="submission" date="2014-02" db="EMBL/GenBank/DDBJ databases">
        <title>Single nucleus genome sequencing reveals high similarity among nuclei of an endomycorrhizal fungus.</title>
        <authorList>
            <person name="Lin K."/>
            <person name="Geurts R."/>
            <person name="Zhang Z."/>
            <person name="Limpens E."/>
            <person name="Saunders D.G."/>
            <person name="Mu D."/>
            <person name="Pang E."/>
            <person name="Cao H."/>
            <person name="Cha H."/>
            <person name="Lin T."/>
            <person name="Zhou Q."/>
            <person name="Shang Y."/>
            <person name="Li Y."/>
            <person name="Ivanov S."/>
            <person name="Sharma T."/>
            <person name="Velzen R.V."/>
            <person name="Ruijter N.D."/>
            <person name="Aanen D.K."/>
            <person name="Win J."/>
            <person name="Kamoun S."/>
            <person name="Bisseling T."/>
            <person name="Huang S."/>
        </authorList>
    </citation>
    <scope>NUCLEOTIDE SEQUENCE [LARGE SCALE GENOMIC DNA]</scope>
    <source>
        <strain evidence="3">DAOM197198w</strain>
    </source>
</reference>
<organism evidence="2 3">
    <name type="scientific">Rhizophagus irregularis (strain DAOM 197198w)</name>
    <name type="common">Glomus intraradices</name>
    <dbReference type="NCBI Taxonomy" id="1432141"/>
    <lineage>
        <taxon>Eukaryota</taxon>
        <taxon>Fungi</taxon>
        <taxon>Fungi incertae sedis</taxon>
        <taxon>Mucoromycota</taxon>
        <taxon>Glomeromycotina</taxon>
        <taxon>Glomeromycetes</taxon>
        <taxon>Glomerales</taxon>
        <taxon>Glomeraceae</taxon>
        <taxon>Rhizophagus</taxon>
    </lineage>
</organism>
<dbReference type="Proteomes" id="UP000022910">
    <property type="component" value="Unassembled WGS sequence"/>
</dbReference>
<keyword evidence="3" id="KW-1185">Reference proteome</keyword>
<dbReference type="EMBL" id="JEMT01012480">
    <property type="protein sequence ID" value="EXX75241.1"/>
    <property type="molecule type" value="Genomic_DNA"/>
</dbReference>
<name>A0A015LRC6_RHIIW</name>
<dbReference type="InterPro" id="IPR011009">
    <property type="entry name" value="Kinase-like_dom_sf"/>
</dbReference>
<sequence length="104" mass="12244">MFIYCNSQNITKDFLNEVKAYSIKNYNDNNILIYMEYLNIQKQRILLWFFTMHQIVHRDFHTGNILLNKDDSPLLVDIIYISDMGLCGEVTNTDEANVYGVMPL</sequence>
<evidence type="ECO:0000313" key="3">
    <source>
        <dbReference type="Proteomes" id="UP000022910"/>
    </source>
</evidence>
<accession>A0A015LRC6</accession>
<dbReference type="PROSITE" id="PS50011">
    <property type="entry name" value="PROTEIN_KINASE_DOM"/>
    <property type="match status" value="1"/>
</dbReference>
<feature type="domain" description="Protein kinase" evidence="1">
    <location>
        <begin position="1"/>
        <end position="104"/>
    </location>
</feature>
<comment type="caution">
    <text evidence="2">The sequence shown here is derived from an EMBL/GenBank/DDBJ whole genome shotgun (WGS) entry which is preliminary data.</text>
</comment>
<evidence type="ECO:0000313" key="2">
    <source>
        <dbReference type="EMBL" id="EXX75241.1"/>
    </source>
</evidence>
<dbReference type="GO" id="GO:0005524">
    <property type="term" value="F:ATP binding"/>
    <property type="evidence" value="ECO:0007669"/>
    <property type="project" value="InterPro"/>
</dbReference>
<dbReference type="InterPro" id="IPR000719">
    <property type="entry name" value="Prot_kinase_dom"/>
</dbReference>
<proteinExistence type="predicted"/>
<dbReference type="AlphaFoldDB" id="A0A015LRC6"/>
<dbReference type="HOGENOM" id="CLU_2251513_0_0_1"/>